<proteinExistence type="inferred from homology"/>
<evidence type="ECO:0000256" key="4">
    <source>
        <dbReference type="PROSITE-ProRule" id="PRU01016"/>
    </source>
</evidence>
<evidence type="ECO:0000313" key="9">
    <source>
        <dbReference type="EMBL" id="CAL4807505.1"/>
    </source>
</evidence>
<gene>
    <name evidence="7" type="ORF">C1SCF055_LOCUS44634</name>
</gene>
<dbReference type="Gene3D" id="3.40.50.150">
    <property type="entry name" value="Vaccinia Virus protein VP39"/>
    <property type="match status" value="1"/>
</dbReference>
<dbReference type="InterPro" id="IPR050750">
    <property type="entry name" value="C5-MTase"/>
</dbReference>
<feature type="region of interest" description="Disordered" evidence="6">
    <location>
        <begin position="329"/>
        <end position="364"/>
    </location>
</feature>
<name>A0A9P1GSF1_9DINO</name>
<dbReference type="NCBIfam" id="TIGR00675">
    <property type="entry name" value="dcm"/>
    <property type="match status" value="1"/>
</dbReference>
<dbReference type="Proteomes" id="UP001152797">
    <property type="component" value="Unassembled WGS sequence"/>
</dbReference>
<feature type="compositionally biased region" description="Polar residues" evidence="6">
    <location>
        <begin position="2217"/>
        <end position="2226"/>
    </location>
</feature>
<feature type="region of interest" description="Disordered" evidence="6">
    <location>
        <begin position="2040"/>
        <end position="2065"/>
    </location>
</feature>
<dbReference type="PANTHER" id="PTHR46098:SF1">
    <property type="entry name" value="TRNA (CYTOSINE(38)-C(5))-METHYLTRANSFERASE"/>
    <property type="match status" value="1"/>
</dbReference>
<dbReference type="OrthoDB" id="414133at2759"/>
<evidence type="ECO:0000256" key="5">
    <source>
        <dbReference type="RuleBase" id="RU000416"/>
    </source>
</evidence>
<feature type="region of interest" description="Disordered" evidence="6">
    <location>
        <begin position="1425"/>
        <end position="1466"/>
    </location>
</feature>
<feature type="region of interest" description="Disordered" evidence="6">
    <location>
        <begin position="2217"/>
        <end position="2270"/>
    </location>
</feature>
<accession>A0A9P1GSF1</accession>
<organism evidence="7">
    <name type="scientific">Cladocopium goreaui</name>
    <dbReference type="NCBI Taxonomy" id="2562237"/>
    <lineage>
        <taxon>Eukaryota</taxon>
        <taxon>Sar</taxon>
        <taxon>Alveolata</taxon>
        <taxon>Dinophyceae</taxon>
        <taxon>Suessiales</taxon>
        <taxon>Symbiodiniaceae</taxon>
        <taxon>Cladocopium</taxon>
    </lineage>
</organism>
<keyword evidence="1 4" id="KW-0489">Methyltransferase</keyword>
<dbReference type="Pfam" id="PF00145">
    <property type="entry name" value="DNA_methylase"/>
    <property type="match status" value="1"/>
</dbReference>
<keyword evidence="2 4" id="KW-0808">Transferase</keyword>
<dbReference type="EMBL" id="CAMXCT020006796">
    <property type="protein sequence ID" value="CAL1173568.1"/>
    <property type="molecule type" value="Genomic_DNA"/>
</dbReference>
<dbReference type="PROSITE" id="PS51679">
    <property type="entry name" value="SAM_MT_C5"/>
    <property type="match status" value="1"/>
</dbReference>
<evidence type="ECO:0000313" key="10">
    <source>
        <dbReference type="Proteomes" id="UP001152797"/>
    </source>
</evidence>
<evidence type="ECO:0000256" key="6">
    <source>
        <dbReference type="SAM" id="MobiDB-lite"/>
    </source>
</evidence>
<evidence type="ECO:0000313" key="7">
    <source>
        <dbReference type="EMBL" id="CAI4020193.1"/>
    </source>
</evidence>
<evidence type="ECO:0000256" key="2">
    <source>
        <dbReference type="ARBA" id="ARBA00022679"/>
    </source>
</evidence>
<reference evidence="8" key="2">
    <citation type="submission" date="2024-04" db="EMBL/GenBank/DDBJ databases">
        <authorList>
            <person name="Chen Y."/>
            <person name="Shah S."/>
            <person name="Dougan E. K."/>
            <person name="Thang M."/>
            <person name="Chan C."/>
        </authorList>
    </citation>
    <scope>NUCLEOTIDE SEQUENCE [LARGE SCALE GENOMIC DNA]</scope>
</reference>
<comment type="similarity">
    <text evidence="4 5">Belongs to the class I-like SAM-binding methyltransferase superfamily. C5-methyltransferase family.</text>
</comment>
<keyword evidence="10" id="KW-1185">Reference proteome</keyword>
<feature type="region of interest" description="Disordered" evidence="6">
    <location>
        <begin position="1260"/>
        <end position="1388"/>
    </location>
</feature>
<dbReference type="InterPro" id="IPR029063">
    <property type="entry name" value="SAM-dependent_MTases_sf"/>
</dbReference>
<evidence type="ECO:0000256" key="3">
    <source>
        <dbReference type="ARBA" id="ARBA00022691"/>
    </source>
</evidence>
<feature type="compositionally biased region" description="Low complexity" evidence="6">
    <location>
        <begin position="1886"/>
        <end position="1903"/>
    </location>
</feature>
<dbReference type="GO" id="GO:0032259">
    <property type="term" value="P:methylation"/>
    <property type="evidence" value="ECO:0007669"/>
    <property type="project" value="UniProtKB-KW"/>
</dbReference>
<feature type="active site" evidence="4">
    <location>
        <position position="654"/>
    </location>
</feature>
<feature type="compositionally biased region" description="Acidic residues" evidence="6">
    <location>
        <begin position="1336"/>
        <end position="1361"/>
    </location>
</feature>
<evidence type="ECO:0000256" key="1">
    <source>
        <dbReference type="ARBA" id="ARBA00022603"/>
    </source>
</evidence>
<dbReference type="EMBL" id="CAMXCT030006796">
    <property type="protein sequence ID" value="CAL4807505.1"/>
    <property type="molecule type" value="Genomic_DNA"/>
</dbReference>
<dbReference type="EMBL" id="CAMXCT010006796">
    <property type="protein sequence ID" value="CAI4020193.1"/>
    <property type="molecule type" value="Genomic_DNA"/>
</dbReference>
<dbReference type="GO" id="GO:0008168">
    <property type="term" value="F:methyltransferase activity"/>
    <property type="evidence" value="ECO:0007669"/>
    <property type="project" value="UniProtKB-KW"/>
</dbReference>
<feature type="region of interest" description="Disordered" evidence="6">
    <location>
        <begin position="2112"/>
        <end position="2143"/>
    </location>
</feature>
<dbReference type="SUPFAM" id="SSF53335">
    <property type="entry name" value="S-adenosyl-L-methionine-dependent methyltransferases"/>
    <property type="match status" value="1"/>
</dbReference>
<feature type="compositionally biased region" description="Acidic residues" evidence="6">
    <location>
        <begin position="2238"/>
        <end position="2270"/>
    </location>
</feature>
<reference evidence="7" key="1">
    <citation type="submission" date="2022-10" db="EMBL/GenBank/DDBJ databases">
        <authorList>
            <person name="Chen Y."/>
            <person name="Dougan E. K."/>
            <person name="Chan C."/>
            <person name="Rhodes N."/>
            <person name="Thang M."/>
        </authorList>
    </citation>
    <scope>NUCLEOTIDE SEQUENCE</scope>
</reference>
<feature type="compositionally biased region" description="Acidic residues" evidence="6">
    <location>
        <begin position="2047"/>
        <end position="2064"/>
    </location>
</feature>
<feature type="compositionally biased region" description="Basic residues" evidence="6">
    <location>
        <begin position="1366"/>
        <end position="1381"/>
    </location>
</feature>
<keyword evidence="3 4" id="KW-0949">S-adenosyl-L-methionine</keyword>
<dbReference type="InterPro" id="IPR001525">
    <property type="entry name" value="C5_MeTfrase"/>
</dbReference>
<evidence type="ECO:0000313" key="8">
    <source>
        <dbReference type="EMBL" id="CAL1173568.1"/>
    </source>
</evidence>
<dbReference type="PANTHER" id="PTHR46098">
    <property type="entry name" value="TRNA (CYTOSINE(38)-C(5))-METHYLTRANSFERASE"/>
    <property type="match status" value="1"/>
</dbReference>
<sequence>MTKKGQLQNCNLIKHHKSKAHKAAVKEWLKEGGCVGPSPDAAPSLSQFQELMECFGDKRSLSQKELQMAWCLAEGLKALDQKFIAKSSRISLMRDERHGRLAIRFMAVAPDLTTRSGFLGQERQAGTGSNPTHVPLAAKDWLLWISEEHLLQAAMLADAADTSLALTRSLDTEHVDPAKLKGDLQVYMRQIRSLFVEGRCATVFGFTSTVLTQLKLRAQWEDLYPRAQLEYKEQVGSLKESKDMVHDGNKEAWRATLARIKRKQVDAGLTESSFLRRRRCAAAAAAESYSGTQEQADPLFFTEGHQKEMVFLEKKSRIRRIQATAEKSLPDATLQDQQDAEAASARFAENQKKRREKASRIERHVSNKHRDALLADLSGSKAFLAVSANMELTASLANNGIQVTAQASQAHVIVCDKPGESLLPASLQLMIGLRGLVEVSPSFFTVGNGSALKFHRAVSVRKVVLVSKICAEKHDAFWKDFRQALPGGHGWQLHKMNAGTVAQLQAKQRTFPKYKAYAVIHEDETDAVSEGDKQIFTIQTFLHRIRRADMVESWVAASACCCGLPGWLLPAMPVQLRVPRLVRVGSDFSGLDTGIFALKRLQLPVEVSFCSDTDPHCRKLLEAAHKPKCFFDDAEQRKPEDEIPVDVYISTPPCQPWSSQGKRKGLQDPRGRLLKVPLRYTKRHKPRVFLMENVKGLCHRKNKPVLRGIRATLEKLDYRVWLGVLNAVDFQIPQKRQRLFIVAIRKDSCRRPFKWPKKLGKRRLSEALDPMQAADRPGRLPKNQRAKALALAACRKVNKEGIDPRQVPVAIDVGCSQKYATFGIDVSRTLSQARAKTEAETDEANFCQYVYVTQLFVKEKPADFFGLAEMEDVYECTRNAIFWCYCHLAPDIRSEFEWQIVIALDMLTTLRYTDPDSFPDSRIVAGLPDAVEETKLPLTHATKRDFYVATLFISYLDACPLNYCGFRWSTFRENLWESFNKAVQRSEVNNELKIGHFSGEGDLPSPTAGEVVVFTGRHVELGCFGHPGCFGHFAFVVSEAVSAWSADMPSPMDSGWAPMLCIDCGGVLTRYGDVKYDGEEIYKATMPGAWAFLLLWQACYGEDAVRIISKVKWFPHKEKHWVVRHAMSLGLSSDQVFLTDQNSNKGYYARRSNGTVVVDDRLDCLQSMMNGSSKSLQTAVLFGGADPRNEKKVHCISDFRDLAVLLEVYPNGTVWDWLMDEGPPNKPHDEAVRDDLLQRLKAMDDARAWLPTSTANKRKVEAASALSSSNWVPKGSAAPAGDNDDDDERPPPPDNVVFLYRKSAAKKPVKKESPPPSTRPPKQSTIKEEPDYGGDQADDDNDDNDNEQESSSEEDQEEDTESEAKKLRRSSSKKSGSRRRSTSTDAKIKDLQNQVKQLQWQQQAGWYYPYYQAAAAASAAQGSQPAAPAASAGPPPWGGRRPDSSWTQAKMKRAEQHRATGGQTAESAGRILPCQVLQEVLHAVELPTAPWLNRPCADWPSLAASARANLHWLFRPDGSTTGCFGQTAAWLRRPCDTGCFGQVNDDGTRQWKGEKSKQGHQAHWIKVHDALARIFSHELFKDILTADPLSVKDGGREAALDATQAASALKNAGVYKCAANFFHQDFLFMATHKVPMNEAQVQQIKDYWFPKNEPPSLCPFVITVALETPGCIGQRPQNGFQRLSPPEPVHALLFALAEAIESKAKVGVLRAFRSCILTATFVFEICPVGEDRYWRAQNIREEMVEKGLSVQLSLRQRIFDIAGVKQFWNGVTKTGSLRLLGNQFTPCKHCLTEEANTAWLLGCPPSVSEICEFLDQLVFGSHYDARYKDAIKSKHEVEDFLNYTTLKTTMETIEKMTRQEDKPEGLNGDEEQKARTEEERQETELEAASASEAAAASEAAPASEEVEDNGLSEADKVMWRQHMRKILNQHVRFVADHRTNVELESALKETPFMSLRGDQTGMALFHFDLKKYGEPTTRPDLRTPTFRENLYTRLVKSVLAARQDAMGTPNPNLQAGEVALIFDAGKKGLMKKLLSPWKEGTAKTKEEDEEAEDDGEEDAEEEDDKPTFCVDTLMIGYSESSLSARKKRLRGTCTLKQMESCHILSSKRLSLPSRDRKHYAGSTTGKTQNKEEEKQNSRSSNGLEPVCFHSPPYELCDELIHDFFAKIIIDLTPLDGRMAWAALRNRVGYVGVAFNPEHQRLLEDRLLALLEKEMTNPESSLFSSAYSEAVGGGSGKDEQEEGEEEKDDNDEEDDDVWDPLGDDDDDNEED</sequence>
<comment type="caution">
    <text evidence="7">The sequence shown here is derived from an EMBL/GenBank/DDBJ whole genome shotgun (WGS) entry which is preliminary data.</text>
</comment>
<dbReference type="PRINTS" id="PR00105">
    <property type="entry name" value="C5METTRFRASE"/>
</dbReference>
<protein>
    <submittedName>
        <fullName evidence="9">Type II methyltransferase M.FnuDI (M.FnuDI) (Cytosine-specific methyltransferase FnuDI) (Modification methylase FnuDI)</fullName>
    </submittedName>
</protein>
<feature type="compositionally biased region" description="Basic and acidic residues" evidence="6">
    <location>
        <begin position="1856"/>
        <end position="1878"/>
    </location>
</feature>
<feature type="region of interest" description="Disordered" evidence="6">
    <location>
        <begin position="1856"/>
        <end position="1909"/>
    </location>
</feature>